<dbReference type="InterPro" id="IPR036443">
    <property type="entry name" value="Znf_RanBP2_sf"/>
</dbReference>
<proteinExistence type="predicted"/>
<evidence type="ECO:0000256" key="3">
    <source>
        <dbReference type="ARBA" id="ARBA00022833"/>
    </source>
</evidence>
<dbReference type="SUPFAM" id="SSF56219">
    <property type="entry name" value="DNase I-like"/>
    <property type="match status" value="1"/>
</dbReference>
<dbReference type="InterPro" id="IPR001876">
    <property type="entry name" value="Znf_RanBP2"/>
</dbReference>
<evidence type="ECO:0000256" key="1">
    <source>
        <dbReference type="ARBA" id="ARBA00022723"/>
    </source>
</evidence>
<feature type="non-terminal residue" evidence="8">
    <location>
        <position position="1229"/>
    </location>
</feature>
<organism evidence="8 9">
    <name type="scientific">Prorocentrum cordatum</name>
    <dbReference type="NCBI Taxonomy" id="2364126"/>
    <lineage>
        <taxon>Eukaryota</taxon>
        <taxon>Sar</taxon>
        <taxon>Alveolata</taxon>
        <taxon>Dinophyceae</taxon>
        <taxon>Prorocentrales</taxon>
        <taxon>Prorocentraceae</taxon>
        <taxon>Prorocentrum</taxon>
    </lineage>
</organism>
<feature type="region of interest" description="Disordered" evidence="6">
    <location>
        <begin position="215"/>
        <end position="266"/>
    </location>
</feature>
<accession>A0ABN9PIM1</accession>
<feature type="coiled-coil region" evidence="5">
    <location>
        <begin position="124"/>
        <end position="158"/>
    </location>
</feature>
<dbReference type="SUPFAM" id="SSF90209">
    <property type="entry name" value="Ran binding protein zinc finger-like"/>
    <property type="match status" value="1"/>
</dbReference>
<evidence type="ECO:0000256" key="2">
    <source>
        <dbReference type="ARBA" id="ARBA00022771"/>
    </source>
</evidence>
<keyword evidence="3" id="KW-0862">Zinc</keyword>
<keyword evidence="1" id="KW-0479">Metal-binding</keyword>
<dbReference type="EMBL" id="CAUYUJ010000812">
    <property type="protein sequence ID" value="CAK0792676.1"/>
    <property type="molecule type" value="Genomic_DNA"/>
</dbReference>
<dbReference type="PROSITE" id="PS50199">
    <property type="entry name" value="ZF_RANBP2_2"/>
    <property type="match status" value="1"/>
</dbReference>
<dbReference type="PROSITE" id="PS01358">
    <property type="entry name" value="ZF_RANBP2_1"/>
    <property type="match status" value="1"/>
</dbReference>
<sequence length="1229" mass="136090">MVASKSSGSSNTTWRCVPCNVKNGAKYKYCWKCWGARPTAAAAGSSSAAAGDASEDKCHDEKLAKVQHYRAKLAELRKLAEDPFLEELLQPQVAQLEDKLAAEQASLETGVPRCFAECRVVRDRNRVAEQKNKCQQRIEALQEQRDALDEKLADEKSKLGKFDSKLETLDNKIKELSVPAPGKGWAAALAFLEQAERCLGDDGSDKRDQLVAAVAHAKEQRAQEEERAKHRAERLQQKARAEQSRAAKERAGSADNRKRSCPDSPIKEDLLEIPAGASEQDICKALADVGVTPDQAGKVVAPLKLLVGELQTGRAITISKTQWELQASGTQLDLIQARARREGWGIGVVSSAKTTAGRSAGVLIATPRSRGMDFARKGINQWGFSPRESKGRLAVAWADDYSKEGFMLGTAHLWNSEGLTQRNQRILAKWGAAMNAIQKEWILDGDFNMDPERLEQPEIVRKMSGVIVRDIQQGSCLKQDGTRSTRDYCSASRGLAAHALKVEVQGYNMSPHLPVRMRVPVHQQSDYMMNVLCKRATWPTRPMGCPSQPVRWPRPLAHRKCTLSQIDGHWSELGEAYEKHLNRYHSYEGDDWSKRQGHFEKANYKQKPRRPMPCIAAQEQILSHDIVTPLFAERAHGQTVEAGYDTDEEDGLLESEDAPREEAEGAQDRFAVRAPPTEGQQVPNTRNTTRWPLIAHTLRDWRITDIDECAQNYLGRIATLLDPASRRRWKVVHGAAAAQWRQRVTTHGERGAEGAAGKTVTMASTTALHDGLAKRVHPLGIRAARHADHLGATTAAGRRRRVSALSKRASKYAAGGPAQASIRQGKVPSAMYGGMPYSTLATLRQSVATSVRGNAMGRSSPLTLLEQGADPAIRANTEPLVKWAMAWQEVANQDGLQAQFQGAWKKRVMRVGRARAPRQKVRGPAGPFIATVQGLGWKTLATHSITIGGEHSDLRTLPLRHLRQRISTATENGLMSDWLRIHGEKHGLDSIVGEPVAALLKRPLNKKWTMEHQTRVHNLWCGGTWPQRRLFDKGAAEGSIGKACHEHEGTDRHRTFACSARQDHRRRVGGHHICQRGVMTWPGATEKQRATSEALWGRVLAADPVLEHDLWSLPSSSTCEVEGAFDGLMHGDIYTDGWGVVKLDSERMMEFERFGPLEGSQHDRAIYKSELAAALQALRRAAPPVRVYSDRQSVIDGDARGPERAARADTTHKEVGQECWRLVQENGGT</sequence>
<name>A0ABN9PIM1_9DINO</name>
<evidence type="ECO:0000313" key="9">
    <source>
        <dbReference type="Proteomes" id="UP001189429"/>
    </source>
</evidence>
<dbReference type="Proteomes" id="UP001189429">
    <property type="component" value="Unassembled WGS sequence"/>
</dbReference>
<keyword evidence="9" id="KW-1185">Reference proteome</keyword>
<reference evidence="8" key="1">
    <citation type="submission" date="2023-10" db="EMBL/GenBank/DDBJ databases">
        <authorList>
            <person name="Chen Y."/>
            <person name="Shah S."/>
            <person name="Dougan E. K."/>
            <person name="Thang M."/>
            <person name="Chan C."/>
        </authorList>
    </citation>
    <scope>NUCLEOTIDE SEQUENCE [LARGE SCALE GENOMIC DNA]</scope>
</reference>
<gene>
    <name evidence="8" type="ORF">PCOR1329_LOCUS3183</name>
</gene>
<evidence type="ECO:0000256" key="6">
    <source>
        <dbReference type="SAM" id="MobiDB-lite"/>
    </source>
</evidence>
<evidence type="ECO:0000256" key="4">
    <source>
        <dbReference type="PROSITE-ProRule" id="PRU00322"/>
    </source>
</evidence>
<evidence type="ECO:0000259" key="7">
    <source>
        <dbReference type="PROSITE" id="PS50199"/>
    </source>
</evidence>
<keyword evidence="5" id="KW-0175">Coiled coil</keyword>
<evidence type="ECO:0000256" key="5">
    <source>
        <dbReference type="SAM" id="Coils"/>
    </source>
</evidence>
<protein>
    <recommendedName>
        <fullName evidence="7">RanBP2-type domain-containing protein</fullName>
    </recommendedName>
</protein>
<dbReference type="InterPro" id="IPR036691">
    <property type="entry name" value="Endo/exonu/phosph_ase_sf"/>
</dbReference>
<dbReference type="Gene3D" id="3.60.10.10">
    <property type="entry name" value="Endonuclease/exonuclease/phosphatase"/>
    <property type="match status" value="1"/>
</dbReference>
<keyword evidence="2 4" id="KW-0863">Zinc-finger</keyword>
<evidence type="ECO:0000313" key="8">
    <source>
        <dbReference type="EMBL" id="CAK0792676.1"/>
    </source>
</evidence>
<comment type="caution">
    <text evidence="8">The sequence shown here is derived from an EMBL/GenBank/DDBJ whole genome shotgun (WGS) entry which is preliminary data.</text>
</comment>
<feature type="compositionally biased region" description="Basic and acidic residues" evidence="6">
    <location>
        <begin position="216"/>
        <end position="266"/>
    </location>
</feature>
<feature type="domain" description="RanBP2-type" evidence="7">
    <location>
        <begin position="6"/>
        <end position="39"/>
    </location>
</feature>